<protein>
    <submittedName>
        <fullName evidence="1">Uncharacterized protein</fullName>
    </submittedName>
</protein>
<reference evidence="1 2" key="1">
    <citation type="journal article" date="2024" name="Commun. Biol.">
        <title>Comparative genomic analysis of thermophilic fungi reveals convergent evolutionary adaptations and gene losses.</title>
        <authorList>
            <person name="Steindorff A.S."/>
            <person name="Aguilar-Pontes M.V."/>
            <person name="Robinson A.J."/>
            <person name="Andreopoulos B."/>
            <person name="LaButti K."/>
            <person name="Kuo A."/>
            <person name="Mondo S."/>
            <person name="Riley R."/>
            <person name="Otillar R."/>
            <person name="Haridas S."/>
            <person name="Lipzen A."/>
            <person name="Grimwood J."/>
            <person name="Schmutz J."/>
            <person name="Clum A."/>
            <person name="Reid I.D."/>
            <person name="Moisan M.C."/>
            <person name="Butler G."/>
            <person name="Nguyen T.T.M."/>
            <person name="Dewar K."/>
            <person name="Conant G."/>
            <person name="Drula E."/>
            <person name="Henrissat B."/>
            <person name="Hansel C."/>
            <person name="Singer S."/>
            <person name="Hutchinson M.I."/>
            <person name="de Vries R.P."/>
            <person name="Natvig D.O."/>
            <person name="Powell A.J."/>
            <person name="Tsang A."/>
            <person name="Grigoriev I.V."/>
        </authorList>
    </citation>
    <scope>NUCLEOTIDE SEQUENCE [LARGE SCALE GENOMIC DNA]</scope>
    <source>
        <strain evidence="1 2">CBS 494.80</strain>
    </source>
</reference>
<keyword evidence="2" id="KW-1185">Reference proteome</keyword>
<proteinExistence type="predicted"/>
<gene>
    <name evidence="1" type="ORF">VTL71DRAFT_4748</name>
</gene>
<accession>A0ABR4C2Y5</accession>
<comment type="caution">
    <text evidence="1">The sequence shown here is derived from an EMBL/GenBank/DDBJ whole genome shotgun (WGS) entry which is preliminary data.</text>
</comment>
<evidence type="ECO:0000313" key="2">
    <source>
        <dbReference type="Proteomes" id="UP001595075"/>
    </source>
</evidence>
<organism evidence="1 2">
    <name type="scientific">Oculimacula yallundae</name>
    <dbReference type="NCBI Taxonomy" id="86028"/>
    <lineage>
        <taxon>Eukaryota</taxon>
        <taxon>Fungi</taxon>
        <taxon>Dikarya</taxon>
        <taxon>Ascomycota</taxon>
        <taxon>Pezizomycotina</taxon>
        <taxon>Leotiomycetes</taxon>
        <taxon>Helotiales</taxon>
        <taxon>Ploettnerulaceae</taxon>
        <taxon>Oculimacula</taxon>
    </lineage>
</organism>
<dbReference type="EMBL" id="JAZHXI010000014">
    <property type="protein sequence ID" value="KAL2064254.1"/>
    <property type="molecule type" value="Genomic_DNA"/>
</dbReference>
<dbReference type="Proteomes" id="UP001595075">
    <property type="component" value="Unassembled WGS sequence"/>
</dbReference>
<name>A0ABR4C2Y5_9HELO</name>
<evidence type="ECO:0000313" key="1">
    <source>
        <dbReference type="EMBL" id="KAL2064254.1"/>
    </source>
</evidence>
<sequence length="489" mass="55483">MAEVEAMDDVPSDYDAFEIKELLIESAMRSNLNQSMATHLKDEDLQRAISFEPQDLETTDYGAPYYTGVDLYTALQIQGYDLARLQYLNAIGTKLSGNPKVQEQIRDMLDVELKQRHEEKLCEAKSVHQKVPHIRPIANSGLIYNKFVTIASARIKAAMLAPDPRDPIGQKRESFDFVVSLTTLRGGYAGTTQRQRLFFSFPENYHDSKSYIDFLAQLQDATQLCTIPPLEPGEPYRASSGSTGRFLEGYDYDEDNGIPVNALGIMPPTPPDSFTTTPAPLRPKRDVRGYTLDDGPWIYTSKLGFKVLKGKSGAEEGKKLIDKRSYDNMIQMLRSPTTIFLKDRKEKIQTPKPGTLVVDIIHSMDLAAINRHNSELIAVKSEETQFRRDHRAAGFTSEDIGEPYGAFLKRQIADEKEKASRAHHYDKQKARTEEKVRVMAEDMRKQFFGRYSPGFAQKPFELEVESRKELLMKELEGVMKRVPKDTSGF</sequence>